<reference evidence="2 3" key="1">
    <citation type="submission" date="2013-11" db="EMBL/GenBank/DDBJ databases">
        <title>Draft genome of the bovine lungworm Dictyocaulus viviparus.</title>
        <authorList>
            <person name="Mitreva M."/>
        </authorList>
    </citation>
    <scope>NUCLEOTIDE SEQUENCE [LARGE SCALE GENOMIC DNA]</scope>
    <source>
        <strain evidence="2 3">HannoverDv2000</strain>
    </source>
</reference>
<reference evidence="3" key="2">
    <citation type="journal article" date="2016" name="Sci. Rep.">
        <title>Dictyocaulus viviparus genome, variome and transcriptome elucidate lungworm biology and support future intervention.</title>
        <authorList>
            <person name="McNulty S.N."/>
            <person name="Strube C."/>
            <person name="Rosa B.A."/>
            <person name="Martin J.C."/>
            <person name="Tyagi R."/>
            <person name="Choi Y.J."/>
            <person name="Wang Q."/>
            <person name="Hallsworth Pepin K."/>
            <person name="Zhang X."/>
            <person name="Ozersky P."/>
            <person name="Wilson R.K."/>
            <person name="Sternberg P.W."/>
            <person name="Gasser R.B."/>
            <person name="Mitreva M."/>
        </authorList>
    </citation>
    <scope>NUCLEOTIDE SEQUENCE [LARGE SCALE GENOMIC DNA]</scope>
    <source>
        <strain evidence="3">HannoverDv2000</strain>
    </source>
</reference>
<accession>A0A0D8XW41</accession>
<proteinExistence type="predicted"/>
<feature type="domain" description="SCP" evidence="1">
    <location>
        <begin position="46"/>
        <end position="105"/>
    </location>
</feature>
<protein>
    <recommendedName>
        <fullName evidence="1">SCP domain-containing protein</fullName>
    </recommendedName>
</protein>
<keyword evidence="3" id="KW-1185">Reference proteome</keyword>
<dbReference type="Proteomes" id="UP000053766">
    <property type="component" value="Unassembled WGS sequence"/>
</dbReference>
<dbReference type="SUPFAM" id="SSF55797">
    <property type="entry name" value="PR-1-like"/>
    <property type="match status" value="1"/>
</dbReference>
<sequence>MDHTLREDALRFHNAVRYYTAASHRRHEIRIHFDAYPTAANMSLMSMRGWWETNGHLGNLTPTADDRSMIPYLQLINDRTTKVGCSYSICNSTDSASFGMFVCKYGEPYVRAGVPIYTEGPPCSLCKGRCVARALCNNTDII</sequence>
<dbReference type="EMBL" id="KN716284">
    <property type="protein sequence ID" value="KJH47999.1"/>
    <property type="molecule type" value="Genomic_DNA"/>
</dbReference>
<dbReference type="InterPro" id="IPR035940">
    <property type="entry name" value="CAP_sf"/>
</dbReference>
<evidence type="ECO:0000313" key="2">
    <source>
        <dbReference type="EMBL" id="KJH47999.1"/>
    </source>
</evidence>
<name>A0A0D8XW41_DICVI</name>
<dbReference type="Pfam" id="PF00188">
    <property type="entry name" value="CAP"/>
    <property type="match status" value="1"/>
</dbReference>
<dbReference type="STRING" id="29172.A0A0D8XW41"/>
<organism evidence="2 3">
    <name type="scientific">Dictyocaulus viviparus</name>
    <name type="common">Bovine lungworm</name>
    <dbReference type="NCBI Taxonomy" id="29172"/>
    <lineage>
        <taxon>Eukaryota</taxon>
        <taxon>Metazoa</taxon>
        <taxon>Ecdysozoa</taxon>
        <taxon>Nematoda</taxon>
        <taxon>Chromadorea</taxon>
        <taxon>Rhabditida</taxon>
        <taxon>Rhabditina</taxon>
        <taxon>Rhabditomorpha</taxon>
        <taxon>Strongyloidea</taxon>
        <taxon>Metastrongylidae</taxon>
        <taxon>Dictyocaulus</taxon>
    </lineage>
</organism>
<dbReference type="OrthoDB" id="5850569at2759"/>
<dbReference type="AlphaFoldDB" id="A0A0D8XW41"/>
<dbReference type="Gene3D" id="3.40.33.10">
    <property type="entry name" value="CAP"/>
    <property type="match status" value="1"/>
</dbReference>
<dbReference type="InterPro" id="IPR014044">
    <property type="entry name" value="CAP_dom"/>
</dbReference>
<evidence type="ECO:0000259" key="1">
    <source>
        <dbReference type="Pfam" id="PF00188"/>
    </source>
</evidence>
<gene>
    <name evidence="2" type="ORF">DICVIV_05891</name>
</gene>
<evidence type="ECO:0000313" key="3">
    <source>
        <dbReference type="Proteomes" id="UP000053766"/>
    </source>
</evidence>